<keyword evidence="2" id="KW-0963">Cytoplasm</keyword>
<dbReference type="Pfam" id="PF00701">
    <property type="entry name" value="DHDPS"/>
    <property type="match status" value="1"/>
</dbReference>
<accession>A0A6B3L989</accession>
<evidence type="ECO:0000256" key="1">
    <source>
        <dbReference type="ARBA" id="ARBA00004496"/>
    </source>
</evidence>
<dbReference type="AlphaFoldDB" id="A0A6B3L989"/>
<dbReference type="RefSeq" id="WP_164362285.1">
    <property type="nucleotide sequence ID" value="NZ_CP066776.1"/>
</dbReference>
<reference evidence="8 9" key="1">
    <citation type="submission" date="2020-12" db="EMBL/GenBank/DDBJ databases">
        <title>Sulforoseuscoccus oceanibium gen. nov., sp. nov., a representative of the phylum Verrucomicrobia with special cytoplasmic membrane, and proposal of Sulforoseuscoccusaceae fam. nov.</title>
        <authorList>
            <person name="Xi F."/>
        </authorList>
    </citation>
    <scope>NUCLEOTIDE SEQUENCE [LARGE SCALE GENOMIC DNA]</scope>
    <source>
        <strain evidence="8 9">T37</strain>
    </source>
</reference>
<dbReference type="Gene3D" id="3.20.20.70">
    <property type="entry name" value="Aldolase class I"/>
    <property type="match status" value="1"/>
</dbReference>
<name>A0A6B3L989_9BACT</name>
<comment type="subcellular location">
    <subcellularLocation>
        <location evidence="1">Cytoplasm</location>
    </subcellularLocation>
</comment>
<evidence type="ECO:0000256" key="7">
    <source>
        <dbReference type="PIRSR" id="PIRSR001365-2"/>
    </source>
</evidence>
<dbReference type="GO" id="GO:0016829">
    <property type="term" value="F:lyase activity"/>
    <property type="evidence" value="ECO:0007669"/>
    <property type="project" value="UniProtKB-KW"/>
</dbReference>
<evidence type="ECO:0000256" key="4">
    <source>
        <dbReference type="ARBA" id="ARBA00023277"/>
    </source>
</evidence>
<evidence type="ECO:0000256" key="3">
    <source>
        <dbReference type="ARBA" id="ARBA00023239"/>
    </source>
</evidence>
<dbReference type="SMART" id="SM01130">
    <property type="entry name" value="DHDPS"/>
    <property type="match status" value="1"/>
</dbReference>
<dbReference type="PIRSF" id="PIRSF001365">
    <property type="entry name" value="DHDPS"/>
    <property type="match status" value="1"/>
</dbReference>
<protein>
    <submittedName>
        <fullName evidence="8">Dihydrodipicolinate synthase family protein</fullName>
    </submittedName>
</protein>
<feature type="active site" description="Proton donor/acceptor" evidence="6">
    <location>
        <position position="139"/>
    </location>
</feature>
<organism evidence="8 9">
    <name type="scientific">Sulfuriroseicoccus oceanibius</name>
    <dbReference type="NCBI Taxonomy" id="2707525"/>
    <lineage>
        <taxon>Bacteria</taxon>
        <taxon>Pseudomonadati</taxon>
        <taxon>Verrucomicrobiota</taxon>
        <taxon>Verrucomicrobiia</taxon>
        <taxon>Verrucomicrobiales</taxon>
        <taxon>Verrucomicrobiaceae</taxon>
        <taxon>Sulfuriroseicoccus</taxon>
    </lineage>
</organism>
<comment type="similarity">
    <text evidence="5">Belongs to the DapA family.</text>
</comment>
<feature type="binding site" evidence="7">
    <location>
        <position position="211"/>
    </location>
    <ligand>
        <name>pyruvate</name>
        <dbReference type="ChEBI" id="CHEBI:15361"/>
    </ligand>
</feature>
<dbReference type="KEGG" id="soa:G3M56_010270"/>
<sequence>MNPLNIDGLVAATVTPMHADGSVNYDLIAPQIDYLVDQGIKGAYILGSTGEGMLLTDDERKKVAEKFVTLAGDRLPIFVQVGHNSWQAAADLAAHAESLGAAAVSATSPGYFKPDNAQSLVDGVKEVTDAAPNTPFYYYHIPALSGVSVDIIEAARLSKEQLPTFTGIKYSDGSTFYNLPLLQEAAPGCEFFAGSDEAYLMSVAQGFKGAVGSTYGYGKVIYDNVRKHVEAGEFEEARMWQARALSMITTFFSTCGRSGIKGMWSAIGLPMGASRNPIASTTPEQIDALRKGLEQIGFYDWAAQQVVSK</sequence>
<proteinExistence type="inferred from homology"/>
<keyword evidence="3 5" id="KW-0456">Lyase</keyword>
<feature type="active site" description="Schiff-base intermediate with substrate" evidence="6">
    <location>
        <position position="169"/>
    </location>
</feature>
<dbReference type="Proteomes" id="UP000475117">
    <property type="component" value="Chromosome"/>
</dbReference>
<evidence type="ECO:0000256" key="5">
    <source>
        <dbReference type="PIRNR" id="PIRNR001365"/>
    </source>
</evidence>
<feature type="binding site" evidence="7">
    <location>
        <position position="49"/>
    </location>
    <ligand>
        <name>pyruvate</name>
        <dbReference type="ChEBI" id="CHEBI:15361"/>
    </ligand>
</feature>
<evidence type="ECO:0000256" key="6">
    <source>
        <dbReference type="PIRSR" id="PIRSR001365-1"/>
    </source>
</evidence>
<dbReference type="PRINTS" id="PR00146">
    <property type="entry name" value="DHPICSNTHASE"/>
</dbReference>
<dbReference type="InterPro" id="IPR002220">
    <property type="entry name" value="DapA-like"/>
</dbReference>
<dbReference type="EMBL" id="CP066776">
    <property type="protein sequence ID" value="QQL44275.1"/>
    <property type="molecule type" value="Genomic_DNA"/>
</dbReference>
<dbReference type="SUPFAM" id="SSF51569">
    <property type="entry name" value="Aldolase"/>
    <property type="match status" value="1"/>
</dbReference>
<dbReference type="InterPro" id="IPR013785">
    <property type="entry name" value="Aldolase_TIM"/>
</dbReference>
<evidence type="ECO:0000313" key="9">
    <source>
        <dbReference type="Proteomes" id="UP000475117"/>
    </source>
</evidence>
<dbReference type="PANTHER" id="PTHR12128:SF21">
    <property type="entry name" value="N-ACETYLNEURAMINATE LYASE"/>
    <property type="match status" value="1"/>
</dbReference>
<dbReference type="PANTHER" id="PTHR12128">
    <property type="entry name" value="DIHYDRODIPICOLINATE SYNTHASE"/>
    <property type="match status" value="1"/>
</dbReference>
<gene>
    <name evidence="8" type="ORF">G3M56_010270</name>
</gene>
<keyword evidence="9" id="KW-1185">Reference proteome</keyword>
<keyword evidence="4" id="KW-0119">Carbohydrate metabolism</keyword>
<evidence type="ECO:0000256" key="2">
    <source>
        <dbReference type="ARBA" id="ARBA00022490"/>
    </source>
</evidence>
<dbReference type="GO" id="GO:0005737">
    <property type="term" value="C:cytoplasm"/>
    <property type="evidence" value="ECO:0007669"/>
    <property type="project" value="UniProtKB-SubCell"/>
</dbReference>
<evidence type="ECO:0000313" key="8">
    <source>
        <dbReference type="EMBL" id="QQL44275.1"/>
    </source>
</evidence>